<evidence type="ECO:0000256" key="2">
    <source>
        <dbReference type="ARBA" id="ARBA00022692"/>
    </source>
</evidence>
<dbReference type="SUPFAM" id="SSF144091">
    <property type="entry name" value="Rhomboid-like"/>
    <property type="match status" value="1"/>
</dbReference>
<evidence type="ECO:0000256" key="4">
    <source>
        <dbReference type="ARBA" id="ARBA00023136"/>
    </source>
</evidence>
<reference evidence="6" key="1">
    <citation type="journal article" date="2021" name="Proc. Natl. Acad. Sci. U.S.A.">
        <title>A Catalog of Tens of Thousands of Viruses from Human Metagenomes Reveals Hidden Associations with Chronic Diseases.</title>
        <authorList>
            <person name="Tisza M.J."/>
            <person name="Buck C.B."/>
        </authorList>
    </citation>
    <scope>NUCLEOTIDE SEQUENCE</scope>
    <source>
        <strain evidence="6">Ct5bO8</strain>
    </source>
</reference>
<evidence type="ECO:0000256" key="3">
    <source>
        <dbReference type="ARBA" id="ARBA00022989"/>
    </source>
</evidence>
<evidence type="ECO:0000256" key="5">
    <source>
        <dbReference type="SAM" id="Phobius"/>
    </source>
</evidence>
<accession>A0A8S5PGC7</accession>
<comment type="subcellular location">
    <subcellularLocation>
        <location evidence="1">Membrane</location>
        <topology evidence="1">Multi-pass membrane protein</topology>
    </subcellularLocation>
</comment>
<keyword evidence="4 5" id="KW-0472">Membrane</keyword>
<feature type="transmembrane region" description="Helical" evidence="5">
    <location>
        <begin position="43"/>
        <end position="63"/>
    </location>
</feature>
<sequence length="161" mass="18425">MGKVTGMVSMNSFRLKAILSLICIVLCTWHIGFYHGCPWENHFLYSFFHVNGFHLAINLLVLWQIKGRISPVKAFAVAVAASYLPMFVTEPTMGLSGFLFAVFGVMWGRTGRWKDAIRKAGPFILFTMLLNNVNGCLHLYCFVIGYLMEWFIIYIERKRSA</sequence>
<protein>
    <submittedName>
        <fullName evidence="6">Protein GlpG-like protein</fullName>
    </submittedName>
</protein>
<feature type="transmembrane region" description="Helical" evidence="5">
    <location>
        <begin position="12"/>
        <end position="31"/>
    </location>
</feature>
<keyword evidence="3 5" id="KW-1133">Transmembrane helix</keyword>
<feature type="transmembrane region" description="Helical" evidence="5">
    <location>
        <begin position="75"/>
        <end position="103"/>
    </location>
</feature>
<organism evidence="6">
    <name type="scientific">Podoviridae sp. ct5bO8</name>
    <dbReference type="NCBI Taxonomy" id="2825219"/>
    <lineage>
        <taxon>Viruses</taxon>
        <taxon>Duplodnaviria</taxon>
        <taxon>Heunggongvirae</taxon>
        <taxon>Uroviricota</taxon>
        <taxon>Caudoviricetes</taxon>
    </lineage>
</organism>
<dbReference type="GO" id="GO:0016020">
    <property type="term" value="C:membrane"/>
    <property type="evidence" value="ECO:0007669"/>
    <property type="project" value="UniProtKB-SubCell"/>
</dbReference>
<dbReference type="EMBL" id="BK015428">
    <property type="protein sequence ID" value="DAE06142.1"/>
    <property type="molecule type" value="Genomic_DNA"/>
</dbReference>
<evidence type="ECO:0000313" key="6">
    <source>
        <dbReference type="EMBL" id="DAE06142.1"/>
    </source>
</evidence>
<keyword evidence="2 5" id="KW-0812">Transmembrane</keyword>
<proteinExistence type="predicted"/>
<name>A0A8S5PGC7_9CAUD</name>
<dbReference type="InterPro" id="IPR035952">
    <property type="entry name" value="Rhomboid-like_sf"/>
</dbReference>
<evidence type="ECO:0000256" key="1">
    <source>
        <dbReference type="ARBA" id="ARBA00004141"/>
    </source>
</evidence>